<dbReference type="GO" id="GO:0060271">
    <property type="term" value="P:cilium assembly"/>
    <property type="evidence" value="ECO:0007669"/>
    <property type="project" value="TreeGrafter"/>
</dbReference>
<dbReference type="GO" id="GO:0070062">
    <property type="term" value="C:extracellular exosome"/>
    <property type="evidence" value="ECO:0007669"/>
    <property type="project" value="TreeGrafter"/>
</dbReference>
<dbReference type="SUPFAM" id="SSF48452">
    <property type="entry name" value="TPR-like"/>
    <property type="match status" value="2"/>
</dbReference>
<dbReference type="GeneID" id="20818256"/>
<dbReference type="AlphaFoldDB" id="W4FL24"/>
<accession>W4FL24</accession>
<sequence length="1091" mass="118422">MAEELQPTSPVAGTPAQGSFTVVLGEVRRTNHANNNDDNAQVVPSFWASVDVVTSGEASAALWWASAQDTAARASTAVLTVQSLSGEDENMVSSFRYAQPSKLFALDEPTLIRQLCASVVRVTLYQGVARDKDVDVLVKAVDVPLRPLVVAVQLDQLVAFSDTIGVQVGVAFDVAFTEYFKGAKALSLLSLSIRHLPQEWKLVPKEGEDVALLVASPEANAAKYTATIVLPGFVGTEVVGDTPPASTVSMALEGKLELSATKDFKSEGDSSNDNDDMWVVKLEPVDPTQLWFLSKGQLGACLEWIESPCTAAIFIQRAQAGVDSWTATSYLSLATALVPGSDIVSSVAPLAQGVAPSRESLEETLAKATSSDDKKKAQAALNDFDNVLTRIAGQAASYVSAGAMCHVEVALLPGAWVPLPPVPTPPAMTLQELIPPRPPLPPFPQRDAQVSMHKELRKIVSMLIKEYDKLFLQPTDNDHDDDDECTLLSKDDRRQKLIFHLNAEGLYFDFKEKLKKALVAVIREKFPTSTASGTTPPLGALSPPQRHDQTAFFAQLYSYLMEEVHVVLNGVFHGVEVHEAEDDSPDAIRLQLATLKLQAWESEVNGQLKKASTAYTDRVHVAAKHARDIPDLHAPVWFDFALFYARIQDLDKAGECLRQCLAIDPTHLGAIQAYGALLCQNHEFDVADIVLKSALAISPSPIASHQARSHGLLAVYYAISQSDRTGNLRLHELMQAAALTKSTATFSSPTAECVGIAAYCKDLGLFSLAQDALALGDAVMKPKTVLSTAVLATQKLVLGAIDLHFHRFAEAKQWCQDALDHDPDCADGWYLHGLVASTQNDLAVALASYSQALARPDQLNDMYRLPLYLQLGALFIHHQQWGPAKAIFLRACHEISVASAWLGVGVVSVRQDDWEGAEMALAEANVLDRTNADVWGYLALVCLNATSPRLREAEQALEQALRYDLANTTLLRELSNGFVALDKLEVAESLLRRSLLAGDSSLTRKTLADVLAAQNCASTALDQYKKALEGCSSMGDRAALLARCANLLSMLGRLEEAKEYLDMAQHQQQGADKEALIGRQVQQHHHRMDGP</sequence>
<dbReference type="Gene3D" id="1.25.40.10">
    <property type="entry name" value="Tetratricopeptide repeat domain"/>
    <property type="match status" value="3"/>
</dbReference>
<dbReference type="PANTHER" id="PTHR44314">
    <property type="entry name" value="CILIA- AND FLAGELLA-ASSOCIATED PROTEIN 70"/>
    <property type="match status" value="1"/>
</dbReference>
<dbReference type="InterPro" id="IPR019734">
    <property type="entry name" value="TPR_rpt"/>
</dbReference>
<dbReference type="RefSeq" id="XP_009842933.1">
    <property type="nucleotide sequence ID" value="XM_009844631.1"/>
</dbReference>
<organism evidence="4">
    <name type="scientific">Aphanomyces astaci</name>
    <name type="common">Crayfish plague agent</name>
    <dbReference type="NCBI Taxonomy" id="112090"/>
    <lineage>
        <taxon>Eukaryota</taxon>
        <taxon>Sar</taxon>
        <taxon>Stramenopiles</taxon>
        <taxon>Oomycota</taxon>
        <taxon>Saprolegniomycetes</taxon>
        <taxon>Saprolegniales</taxon>
        <taxon>Verrucalvaceae</taxon>
        <taxon>Aphanomyces</taxon>
    </lineage>
</organism>
<evidence type="ECO:0000256" key="3">
    <source>
        <dbReference type="PROSITE-ProRule" id="PRU00339"/>
    </source>
</evidence>
<gene>
    <name evidence="4" type="ORF">H257_16260</name>
</gene>
<dbReference type="PROSITE" id="PS50005">
    <property type="entry name" value="TPR"/>
    <property type="match status" value="1"/>
</dbReference>
<proteinExistence type="predicted"/>
<dbReference type="PANTHER" id="PTHR44314:SF1">
    <property type="entry name" value="CILIA- AND FLAGELLA-ASSOCIATED PROTEIN 70"/>
    <property type="match status" value="1"/>
</dbReference>
<dbReference type="VEuPathDB" id="FungiDB:H257_16260"/>
<dbReference type="OrthoDB" id="10262375at2759"/>
<dbReference type="GO" id="GO:0031514">
    <property type="term" value="C:motile cilium"/>
    <property type="evidence" value="ECO:0007669"/>
    <property type="project" value="TreeGrafter"/>
</dbReference>
<dbReference type="Pfam" id="PF13181">
    <property type="entry name" value="TPR_8"/>
    <property type="match status" value="1"/>
</dbReference>
<evidence type="ECO:0000256" key="1">
    <source>
        <dbReference type="ARBA" id="ARBA00022737"/>
    </source>
</evidence>
<keyword evidence="2 3" id="KW-0802">TPR repeat</keyword>
<dbReference type="InterPro" id="IPR052628">
    <property type="entry name" value="CFAP70"/>
</dbReference>
<name>W4FL24_APHAT</name>
<dbReference type="STRING" id="112090.W4FL24"/>
<protein>
    <submittedName>
        <fullName evidence="4">Uncharacterized protein</fullName>
    </submittedName>
</protein>
<evidence type="ECO:0000313" key="4">
    <source>
        <dbReference type="EMBL" id="ETV67529.1"/>
    </source>
</evidence>
<dbReference type="InterPro" id="IPR011990">
    <property type="entry name" value="TPR-like_helical_dom_sf"/>
</dbReference>
<reference evidence="4" key="1">
    <citation type="submission" date="2013-12" db="EMBL/GenBank/DDBJ databases">
        <title>The Genome Sequence of Aphanomyces astaci APO3.</title>
        <authorList>
            <consortium name="The Broad Institute Genomics Platform"/>
            <person name="Russ C."/>
            <person name="Tyler B."/>
            <person name="van West P."/>
            <person name="Dieguez-Uribeondo J."/>
            <person name="Young S.K."/>
            <person name="Zeng Q."/>
            <person name="Gargeya S."/>
            <person name="Fitzgerald M."/>
            <person name="Abouelleil A."/>
            <person name="Alvarado L."/>
            <person name="Chapman S.B."/>
            <person name="Gainer-Dewar J."/>
            <person name="Goldberg J."/>
            <person name="Griggs A."/>
            <person name="Gujja S."/>
            <person name="Hansen M."/>
            <person name="Howarth C."/>
            <person name="Imamovic A."/>
            <person name="Ireland A."/>
            <person name="Larimer J."/>
            <person name="McCowan C."/>
            <person name="Murphy C."/>
            <person name="Pearson M."/>
            <person name="Poon T.W."/>
            <person name="Priest M."/>
            <person name="Roberts A."/>
            <person name="Saif S."/>
            <person name="Shea T."/>
            <person name="Sykes S."/>
            <person name="Wortman J."/>
            <person name="Nusbaum C."/>
            <person name="Birren B."/>
        </authorList>
    </citation>
    <scope>NUCLEOTIDE SEQUENCE [LARGE SCALE GENOMIC DNA]</scope>
    <source>
        <strain evidence="4">APO3</strain>
    </source>
</reference>
<dbReference type="GO" id="GO:0003341">
    <property type="term" value="P:cilium movement"/>
    <property type="evidence" value="ECO:0007669"/>
    <property type="project" value="TreeGrafter"/>
</dbReference>
<feature type="repeat" description="TPR" evidence="3">
    <location>
        <begin position="634"/>
        <end position="667"/>
    </location>
</feature>
<dbReference type="SMART" id="SM00028">
    <property type="entry name" value="TPR"/>
    <property type="match status" value="7"/>
</dbReference>
<dbReference type="EMBL" id="KI913196">
    <property type="protein sequence ID" value="ETV67529.1"/>
    <property type="molecule type" value="Genomic_DNA"/>
</dbReference>
<evidence type="ECO:0000256" key="2">
    <source>
        <dbReference type="ARBA" id="ARBA00022803"/>
    </source>
</evidence>
<keyword evidence="1" id="KW-0677">Repeat</keyword>